<evidence type="ECO:0000256" key="4">
    <source>
        <dbReference type="ARBA" id="ARBA00022960"/>
    </source>
</evidence>
<dbReference type="EC" id="2.3.2.16" evidence="8"/>
<protein>
    <recommendedName>
        <fullName evidence="9">Lipid II:glycine glycyltransferase</fullName>
        <ecNumber evidence="8">2.3.2.16</ecNumber>
    </recommendedName>
    <alternativeName>
        <fullName evidence="10">Factor essential for expression of methicillin resistance X</fullName>
    </alternativeName>
</protein>
<sequence>MPFIILLERKFLNIKMNSYYFLKEIVSTEKLIDIEGFSHSLVPKKQLQQFETLYIDLTKSENELLQNLHRTNRKQIKKAADHHFHIQVLEKPSIADIRAFQEFYNQFATFANTYTCNSFHVNTMNMLKDKNGLVITKVLNEENEVLCYRVYISDGNIACCLYSASHFRMKEKTEEKRLLSEANRFLIWRNILYFKSRNHTIFDMGGLTTNPNIRSFKMEFGGEIVHVYSGYEANTKIGQFILWLRIKKMKKG</sequence>
<dbReference type="GO" id="GO:0071555">
    <property type="term" value="P:cell wall organization"/>
    <property type="evidence" value="ECO:0007669"/>
    <property type="project" value="UniProtKB-KW"/>
</dbReference>
<proteinExistence type="inferred from homology"/>
<evidence type="ECO:0000256" key="3">
    <source>
        <dbReference type="ARBA" id="ARBA00022679"/>
    </source>
</evidence>
<name>A0A0M0LLP0_9BACL</name>
<dbReference type="PANTHER" id="PTHR36174:SF1">
    <property type="entry name" value="LIPID II:GLYCINE GLYCYLTRANSFERASE"/>
    <property type="match status" value="1"/>
</dbReference>
<evidence type="ECO:0000256" key="1">
    <source>
        <dbReference type="ARBA" id="ARBA00004496"/>
    </source>
</evidence>
<gene>
    <name evidence="12" type="ORF">AMD00_06020</name>
</gene>
<dbReference type="InterPro" id="IPR050644">
    <property type="entry name" value="PG_Glycine_Bridge_Synth"/>
</dbReference>
<comment type="subcellular location">
    <subcellularLocation>
        <location evidence="1">Cytoplasm</location>
    </subcellularLocation>
</comment>
<evidence type="ECO:0000256" key="9">
    <source>
        <dbReference type="ARBA" id="ARBA00040679"/>
    </source>
</evidence>
<evidence type="ECO:0000256" key="7">
    <source>
        <dbReference type="ARBA" id="ARBA00023316"/>
    </source>
</evidence>
<dbReference type="GO" id="GO:0009252">
    <property type="term" value="P:peptidoglycan biosynthetic process"/>
    <property type="evidence" value="ECO:0007669"/>
    <property type="project" value="UniProtKB-KW"/>
</dbReference>
<dbReference type="GO" id="GO:0005737">
    <property type="term" value="C:cytoplasm"/>
    <property type="evidence" value="ECO:0007669"/>
    <property type="project" value="UniProtKB-SubCell"/>
</dbReference>
<dbReference type="GO" id="GO:0016755">
    <property type="term" value="F:aminoacyltransferase activity"/>
    <property type="evidence" value="ECO:0007669"/>
    <property type="project" value="InterPro"/>
</dbReference>
<evidence type="ECO:0000313" key="13">
    <source>
        <dbReference type="Proteomes" id="UP000036867"/>
    </source>
</evidence>
<dbReference type="PANTHER" id="PTHR36174">
    <property type="entry name" value="LIPID II:GLYCINE GLYCYLTRANSFERASE"/>
    <property type="match status" value="1"/>
</dbReference>
<dbReference type="EMBL" id="LILB01000001">
    <property type="protein sequence ID" value="KOO51975.1"/>
    <property type="molecule type" value="Genomic_DNA"/>
</dbReference>
<keyword evidence="7" id="KW-0961">Cell wall biogenesis/degradation</keyword>
<comment type="catalytic activity">
    <reaction evidence="11">
        <text>beta-D-GlcNAc-(1-&gt;4)-Mur2Ac(oyl-L-Ala-D-isoglutaminyl-L-Lys-D-Ala-D-Ala)-di-trans,octa-cis-undecaprenyl diphosphate + glycyl-tRNA(Gly) = beta-D-GlcNAc-(1-&gt;4)-Mur2Ac(oyl-L-Ala-D-isoglutaminyl-L-Lys-(N(6)-Gly)-D-Ala-D-Ala)-di-trans,octa-cis-undecaprenyl diphosphate + tRNA(Gly) + H(+)</text>
        <dbReference type="Rhea" id="RHEA:30435"/>
        <dbReference type="Rhea" id="RHEA-COMP:9664"/>
        <dbReference type="Rhea" id="RHEA-COMP:9683"/>
        <dbReference type="ChEBI" id="CHEBI:15378"/>
        <dbReference type="ChEBI" id="CHEBI:62233"/>
        <dbReference type="ChEBI" id="CHEBI:62234"/>
        <dbReference type="ChEBI" id="CHEBI:78442"/>
        <dbReference type="ChEBI" id="CHEBI:78522"/>
        <dbReference type="EC" id="2.3.2.16"/>
    </reaction>
</comment>
<evidence type="ECO:0000256" key="5">
    <source>
        <dbReference type="ARBA" id="ARBA00022984"/>
    </source>
</evidence>
<reference evidence="13" key="1">
    <citation type="submission" date="2015-08" db="EMBL/GenBank/DDBJ databases">
        <title>Fjat-10028 dsm 16317.</title>
        <authorList>
            <person name="Liu B."/>
            <person name="Wang J."/>
            <person name="Zhu Y."/>
            <person name="Liu G."/>
            <person name="Chen Q."/>
            <person name="Chen Z."/>
            <person name="Lan J."/>
            <person name="Che J."/>
            <person name="Ge C."/>
            <person name="Shi H."/>
            <person name="Pan Z."/>
            <person name="Liu X."/>
        </authorList>
    </citation>
    <scope>NUCLEOTIDE SEQUENCE [LARGE SCALE GENOMIC DNA]</scope>
    <source>
        <strain evidence="13">DSM 16317</strain>
    </source>
</reference>
<evidence type="ECO:0000256" key="10">
    <source>
        <dbReference type="ARBA" id="ARBA00042933"/>
    </source>
</evidence>
<evidence type="ECO:0000256" key="2">
    <source>
        <dbReference type="ARBA" id="ARBA00009943"/>
    </source>
</evidence>
<evidence type="ECO:0000256" key="8">
    <source>
        <dbReference type="ARBA" id="ARBA00039074"/>
    </source>
</evidence>
<evidence type="ECO:0000256" key="6">
    <source>
        <dbReference type="ARBA" id="ARBA00023315"/>
    </source>
</evidence>
<dbReference type="Gene3D" id="3.40.630.30">
    <property type="match status" value="1"/>
</dbReference>
<evidence type="ECO:0000256" key="11">
    <source>
        <dbReference type="ARBA" id="ARBA00048654"/>
    </source>
</evidence>
<organism evidence="12 13">
    <name type="scientific">Viridibacillus arvi</name>
    <dbReference type="NCBI Taxonomy" id="263475"/>
    <lineage>
        <taxon>Bacteria</taxon>
        <taxon>Bacillati</taxon>
        <taxon>Bacillota</taxon>
        <taxon>Bacilli</taxon>
        <taxon>Bacillales</taxon>
        <taxon>Caryophanaceae</taxon>
        <taxon>Viridibacillus</taxon>
    </lineage>
</organism>
<evidence type="ECO:0000313" key="12">
    <source>
        <dbReference type="EMBL" id="KOO51975.1"/>
    </source>
</evidence>
<comment type="caution">
    <text evidence="12">The sequence shown here is derived from an EMBL/GenBank/DDBJ whole genome shotgun (WGS) entry which is preliminary data.</text>
</comment>
<dbReference type="STRING" id="263475.AMD00_06020"/>
<accession>A0A0M0LLP0</accession>
<keyword evidence="4" id="KW-0133">Cell shape</keyword>
<comment type="similarity">
    <text evidence="2">Belongs to the FemABX family.</text>
</comment>
<keyword evidence="6" id="KW-0012">Acyltransferase</keyword>
<dbReference type="SUPFAM" id="SSF55729">
    <property type="entry name" value="Acyl-CoA N-acyltransferases (Nat)"/>
    <property type="match status" value="1"/>
</dbReference>
<dbReference type="InterPro" id="IPR016181">
    <property type="entry name" value="Acyl_CoA_acyltransferase"/>
</dbReference>
<dbReference type="GO" id="GO:0008360">
    <property type="term" value="P:regulation of cell shape"/>
    <property type="evidence" value="ECO:0007669"/>
    <property type="project" value="UniProtKB-KW"/>
</dbReference>
<dbReference type="AlphaFoldDB" id="A0A0M0LLP0"/>
<keyword evidence="13" id="KW-1185">Reference proteome</keyword>
<keyword evidence="3" id="KW-0808">Transferase</keyword>
<dbReference type="Proteomes" id="UP000036867">
    <property type="component" value="Unassembled WGS sequence"/>
</dbReference>
<keyword evidence="5" id="KW-0573">Peptidoglycan synthesis</keyword>
<dbReference type="InterPro" id="IPR003447">
    <property type="entry name" value="FEMABX"/>
</dbReference>
<dbReference type="PROSITE" id="PS51191">
    <property type="entry name" value="FEMABX"/>
    <property type="match status" value="1"/>
</dbReference>